<dbReference type="AlphaFoldDB" id="A0A7X2MNA5"/>
<sequence>QQFTPWFLHTFPRIPDYLEQFPFPEVTA</sequence>
<gene>
    <name evidence="1" type="ORF">GKC49_14925</name>
</gene>
<reference evidence="1 2" key="1">
    <citation type="submission" date="2019-11" db="EMBL/GenBank/DDBJ databases">
        <title>Draft Genome Sequence of Plant Growth-Promoting Rhizosphere-Associated Bacteria.</title>
        <authorList>
            <person name="Vasilyev I.Y."/>
            <person name="Radchenko V."/>
            <person name="Ilnitskaya E.V."/>
        </authorList>
    </citation>
    <scope>NUCLEOTIDE SEQUENCE [LARGE SCALE GENOMIC DNA]</scope>
    <source>
        <strain evidence="1 2">VRA_MhP_f</strain>
    </source>
</reference>
<name>A0A7X2MNA5_ENTAG</name>
<protein>
    <submittedName>
        <fullName evidence="1">Isopentenyl-diphosphate Delta-isomerase</fullName>
    </submittedName>
</protein>
<dbReference type="Proteomes" id="UP000461948">
    <property type="component" value="Unassembled WGS sequence"/>
</dbReference>
<organism evidence="1 2">
    <name type="scientific">Enterobacter agglomerans</name>
    <name type="common">Erwinia herbicola</name>
    <name type="synonym">Pantoea agglomerans</name>
    <dbReference type="NCBI Taxonomy" id="549"/>
    <lineage>
        <taxon>Bacteria</taxon>
        <taxon>Pseudomonadati</taxon>
        <taxon>Pseudomonadota</taxon>
        <taxon>Gammaproteobacteria</taxon>
        <taxon>Enterobacterales</taxon>
        <taxon>Erwiniaceae</taxon>
        <taxon>Pantoea</taxon>
        <taxon>Pantoea agglomerans group</taxon>
    </lineage>
</organism>
<dbReference type="GO" id="GO:0016853">
    <property type="term" value="F:isomerase activity"/>
    <property type="evidence" value="ECO:0007669"/>
    <property type="project" value="UniProtKB-KW"/>
</dbReference>
<accession>A0A7X2MNA5</accession>
<dbReference type="EMBL" id="WKLC01000672">
    <property type="protein sequence ID" value="MSE16362.1"/>
    <property type="molecule type" value="Genomic_DNA"/>
</dbReference>
<comment type="caution">
    <text evidence="1">The sequence shown here is derived from an EMBL/GenBank/DDBJ whole genome shotgun (WGS) entry which is preliminary data.</text>
</comment>
<evidence type="ECO:0000313" key="2">
    <source>
        <dbReference type="Proteomes" id="UP000461948"/>
    </source>
</evidence>
<proteinExistence type="predicted"/>
<evidence type="ECO:0000313" key="1">
    <source>
        <dbReference type="EMBL" id="MSE16362.1"/>
    </source>
</evidence>
<feature type="non-terminal residue" evidence="1">
    <location>
        <position position="1"/>
    </location>
</feature>
<keyword evidence="1" id="KW-0413">Isomerase</keyword>